<evidence type="ECO:0000256" key="4">
    <source>
        <dbReference type="ARBA" id="ARBA00022723"/>
    </source>
</evidence>
<keyword evidence="12" id="KW-1185">Reference proteome</keyword>
<proteinExistence type="inferred from homology"/>
<dbReference type="CDD" id="cd03487">
    <property type="entry name" value="RT_Bac_retron_II"/>
    <property type="match status" value="1"/>
</dbReference>
<keyword evidence="6 11" id="KW-0695">RNA-directed DNA polymerase</keyword>
<keyword evidence="7" id="KW-0051">Antiviral defense</keyword>
<dbReference type="EC" id="2.7.7.49" evidence="1"/>
<dbReference type="PRINTS" id="PR00866">
    <property type="entry name" value="RNADNAPOLMS"/>
</dbReference>
<dbReference type="PANTHER" id="PTHR34047:SF7">
    <property type="entry name" value="RNA-DIRECTED DNA POLYMERASE"/>
    <property type="match status" value="1"/>
</dbReference>
<dbReference type="PANTHER" id="PTHR34047">
    <property type="entry name" value="NUCLEAR INTRON MATURASE 1, MITOCHONDRIAL-RELATED"/>
    <property type="match status" value="1"/>
</dbReference>
<evidence type="ECO:0000256" key="7">
    <source>
        <dbReference type="ARBA" id="ARBA00023118"/>
    </source>
</evidence>
<dbReference type="InterPro" id="IPR000123">
    <property type="entry name" value="Reverse_transcriptase_msDNA"/>
</dbReference>
<dbReference type="GO" id="GO:0003964">
    <property type="term" value="F:RNA-directed DNA polymerase activity"/>
    <property type="evidence" value="ECO:0007669"/>
    <property type="project" value="UniProtKB-KW"/>
</dbReference>
<dbReference type="Pfam" id="PF00078">
    <property type="entry name" value="RVT_1"/>
    <property type="match status" value="1"/>
</dbReference>
<sequence>MNFAKTAPKRYKVYTIPKRTSGYRVIAHPSKSLKKIQKFLAGFLADIFITHPNSFAYKKGVSIKDNASVHLGTKYLLKMDFSNFFNSITFDLLVSSCKECEVKISLAELRLLEGLLFWNKTKTINGDLVLSVGAPTSPLVSNFVMYKFDIFISDYCKINNINYSRYADDITFSTNDKNKLFGVTRVVKDILSEHYSNKITVNNVKTTFSSKAHNRHITGVTLTNDNKLSVGRERKRLISTLIHKYVINDIEKQDVTYLQGMLSFAIHVEPDFRGKMSKKYGSNVVTEILKLRVENDE</sequence>
<comment type="catalytic activity">
    <reaction evidence="9">
        <text>DNA(n) + a 2'-deoxyribonucleoside 5'-triphosphate = DNA(n+1) + diphosphate</text>
        <dbReference type="Rhea" id="RHEA:22508"/>
        <dbReference type="Rhea" id="RHEA-COMP:17339"/>
        <dbReference type="Rhea" id="RHEA-COMP:17340"/>
        <dbReference type="ChEBI" id="CHEBI:33019"/>
        <dbReference type="ChEBI" id="CHEBI:61560"/>
        <dbReference type="ChEBI" id="CHEBI:173112"/>
        <dbReference type="EC" id="2.7.7.49"/>
    </reaction>
</comment>
<dbReference type="InterPro" id="IPR000477">
    <property type="entry name" value="RT_dom"/>
</dbReference>
<reference evidence="11 12" key="1">
    <citation type="submission" date="2018-01" db="EMBL/GenBank/DDBJ databases">
        <title>Whole genome sequencing of Histamine producing bacteria.</title>
        <authorList>
            <person name="Butler K."/>
        </authorList>
    </citation>
    <scope>NUCLEOTIDE SEQUENCE [LARGE SCALE GENOMIC DNA]</scope>
    <source>
        <strain evidence="11 12">JCM 12947</strain>
    </source>
</reference>
<comment type="caution">
    <text evidence="11">The sequence shown here is derived from an EMBL/GenBank/DDBJ whole genome shotgun (WGS) entry which is preliminary data.</text>
</comment>
<evidence type="ECO:0000256" key="3">
    <source>
        <dbReference type="ARBA" id="ARBA00022695"/>
    </source>
</evidence>
<dbReference type="GO" id="GO:0003723">
    <property type="term" value="F:RNA binding"/>
    <property type="evidence" value="ECO:0007669"/>
    <property type="project" value="InterPro"/>
</dbReference>
<feature type="domain" description="Reverse transcriptase" evidence="10">
    <location>
        <begin position="1"/>
        <end position="222"/>
    </location>
</feature>
<comment type="similarity">
    <text evidence="8">Belongs to the bacterial reverse transcriptase family.</text>
</comment>
<dbReference type="InterPro" id="IPR051083">
    <property type="entry name" value="GrpII_Intron_Splice-Mob/Def"/>
</dbReference>
<dbReference type="SUPFAM" id="SSF56672">
    <property type="entry name" value="DNA/RNA polymerases"/>
    <property type="match status" value="1"/>
</dbReference>
<dbReference type="NCBIfam" id="NF038233">
    <property type="entry name" value="retron_St85_RT"/>
    <property type="match status" value="1"/>
</dbReference>
<dbReference type="GO" id="GO:0046872">
    <property type="term" value="F:metal ion binding"/>
    <property type="evidence" value="ECO:0007669"/>
    <property type="project" value="UniProtKB-KW"/>
</dbReference>
<name>A0A2T3JGV3_9GAMM</name>
<evidence type="ECO:0000313" key="12">
    <source>
        <dbReference type="Proteomes" id="UP000240987"/>
    </source>
</evidence>
<dbReference type="OrthoDB" id="7055795at2"/>
<keyword evidence="2" id="KW-0808">Transferase</keyword>
<evidence type="ECO:0000256" key="8">
    <source>
        <dbReference type="ARBA" id="ARBA00034120"/>
    </source>
</evidence>
<evidence type="ECO:0000256" key="5">
    <source>
        <dbReference type="ARBA" id="ARBA00022842"/>
    </source>
</evidence>
<evidence type="ECO:0000256" key="2">
    <source>
        <dbReference type="ARBA" id="ARBA00022679"/>
    </source>
</evidence>
<protein>
    <recommendedName>
        <fullName evidence="1">RNA-directed DNA polymerase</fullName>
        <ecNumber evidence="1">2.7.7.49</ecNumber>
    </recommendedName>
</protein>
<evidence type="ECO:0000256" key="9">
    <source>
        <dbReference type="ARBA" id="ARBA00048173"/>
    </source>
</evidence>
<dbReference type="PROSITE" id="PS50878">
    <property type="entry name" value="RT_POL"/>
    <property type="match status" value="1"/>
</dbReference>
<keyword evidence="4" id="KW-0479">Metal-binding</keyword>
<dbReference type="Proteomes" id="UP000240987">
    <property type="component" value="Unassembled WGS sequence"/>
</dbReference>
<dbReference type="InterPro" id="IPR043502">
    <property type="entry name" value="DNA/RNA_pol_sf"/>
</dbReference>
<keyword evidence="3" id="KW-0548">Nucleotidyltransferase</keyword>
<gene>
    <name evidence="11" type="ORF">C9J12_13165</name>
</gene>
<accession>A0A2T3JGV3</accession>
<evidence type="ECO:0000259" key="10">
    <source>
        <dbReference type="PROSITE" id="PS50878"/>
    </source>
</evidence>
<keyword evidence="5" id="KW-0460">Magnesium</keyword>
<evidence type="ECO:0000313" key="11">
    <source>
        <dbReference type="EMBL" id="PSU48155.1"/>
    </source>
</evidence>
<dbReference type="AlphaFoldDB" id="A0A2T3JGV3"/>
<dbReference type="EMBL" id="PYMJ01000011">
    <property type="protein sequence ID" value="PSU48155.1"/>
    <property type="molecule type" value="Genomic_DNA"/>
</dbReference>
<evidence type="ECO:0000256" key="1">
    <source>
        <dbReference type="ARBA" id="ARBA00012493"/>
    </source>
</evidence>
<organism evidence="11 12">
    <name type="scientific">Photobacterium frigidiphilum</name>
    <dbReference type="NCBI Taxonomy" id="264736"/>
    <lineage>
        <taxon>Bacteria</taxon>
        <taxon>Pseudomonadati</taxon>
        <taxon>Pseudomonadota</taxon>
        <taxon>Gammaproteobacteria</taxon>
        <taxon>Vibrionales</taxon>
        <taxon>Vibrionaceae</taxon>
        <taxon>Photobacterium</taxon>
    </lineage>
</organism>
<dbReference type="GO" id="GO:0051607">
    <property type="term" value="P:defense response to virus"/>
    <property type="evidence" value="ECO:0007669"/>
    <property type="project" value="UniProtKB-KW"/>
</dbReference>
<evidence type="ECO:0000256" key="6">
    <source>
        <dbReference type="ARBA" id="ARBA00022918"/>
    </source>
</evidence>